<dbReference type="EMBL" id="LAZR01009018">
    <property type="protein sequence ID" value="KKM75204.1"/>
    <property type="molecule type" value="Genomic_DNA"/>
</dbReference>
<organism evidence="1">
    <name type="scientific">marine sediment metagenome</name>
    <dbReference type="NCBI Taxonomy" id="412755"/>
    <lineage>
        <taxon>unclassified sequences</taxon>
        <taxon>metagenomes</taxon>
        <taxon>ecological metagenomes</taxon>
    </lineage>
</organism>
<protein>
    <submittedName>
        <fullName evidence="1">Uncharacterized protein</fullName>
    </submittedName>
</protein>
<comment type="caution">
    <text evidence="1">The sequence shown here is derived from an EMBL/GenBank/DDBJ whole genome shotgun (WGS) entry which is preliminary data.</text>
</comment>
<evidence type="ECO:0000313" key="1">
    <source>
        <dbReference type="EMBL" id="KKM75204.1"/>
    </source>
</evidence>
<name>A0A0F9JZG2_9ZZZZ</name>
<reference evidence="1" key="1">
    <citation type="journal article" date="2015" name="Nature">
        <title>Complex archaea that bridge the gap between prokaryotes and eukaryotes.</title>
        <authorList>
            <person name="Spang A."/>
            <person name="Saw J.H."/>
            <person name="Jorgensen S.L."/>
            <person name="Zaremba-Niedzwiedzka K."/>
            <person name="Martijn J."/>
            <person name="Lind A.E."/>
            <person name="van Eijk R."/>
            <person name="Schleper C."/>
            <person name="Guy L."/>
            <person name="Ettema T.J."/>
        </authorList>
    </citation>
    <scope>NUCLEOTIDE SEQUENCE</scope>
</reference>
<accession>A0A0F9JZG2</accession>
<dbReference type="AlphaFoldDB" id="A0A0F9JZG2"/>
<sequence length="79" mass="9035">MRTAEYGSDEYKEFDRKLEENNGDTKGTIYKFCDNNRTDVCLESVDKLLKIYGLQIVIINDGSSDYVSKIEVADRGEKS</sequence>
<gene>
    <name evidence="1" type="ORF">LCGC14_1392660</name>
</gene>
<proteinExistence type="predicted"/>